<comment type="caution">
    <text evidence="1">The sequence shown here is derived from an EMBL/GenBank/DDBJ whole genome shotgun (WGS) entry which is preliminary data.</text>
</comment>
<evidence type="ECO:0000313" key="2">
    <source>
        <dbReference type="Proteomes" id="UP001152484"/>
    </source>
</evidence>
<gene>
    <name evidence="1" type="ORF">CEURO_LOCUS1238</name>
</gene>
<name>A0A9P1DY56_CUSEU</name>
<protein>
    <submittedName>
        <fullName evidence="1">Uncharacterized protein</fullName>
    </submittedName>
</protein>
<proteinExistence type="predicted"/>
<dbReference type="AlphaFoldDB" id="A0A9P1DY56"/>
<organism evidence="1 2">
    <name type="scientific">Cuscuta europaea</name>
    <name type="common">European dodder</name>
    <dbReference type="NCBI Taxonomy" id="41803"/>
    <lineage>
        <taxon>Eukaryota</taxon>
        <taxon>Viridiplantae</taxon>
        <taxon>Streptophyta</taxon>
        <taxon>Embryophyta</taxon>
        <taxon>Tracheophyta</taxon>
        <taxon>Spermatophyta</taxon>
        <taxon>Magnoliopsida</taxon>
        <taxon>eudicotyledons</taxon>
        <taxon>Gunneridae</taxon>
        <taxon>Pentapetalae</taxon>
        <taxon>asterids</taxon>
        <taxon>lamiids</taxon>
        <taxon>Solanales</taxon>
        <taxon>Convolvulaceae</taxon>
        <taxon>Cuscuteae</taxon>
        <taxon>Cuscuta</taxon>
        <taxon>Cuscuta subgen. Cuscuta</taxon>
    </lineage>
</organism>
<dbReference type="EMBL" id="CAMAPE010000004">
    <property type="protein sequence ID" value="CAH9058350.1"/>
    <property type="molecule type" value="Genomic_DNA"/>
</dbReference>
<accession>A0A9P1DY56</accession>
<reference evidence="1" key="1">
    <citation type="submission" date="2022-07" db="EMBL/GenBank/DDBJ databases">
        <authorList>
            <person name="Macas J."/>
            <person name="Novak P."/>
            <person name="Neumann P."/>
        </authorList>
    </citation>
    <scope>NUCLEOTIDE SEQUENCE</scope>
</reference>
<evidence type="ECO:0000313" key="1">
    <source>
        <dbReference type="EMBL" id="CAH9058350.1"/>
    </source>
</evidence>
<keyword evidence="2" id="KW-1185">Reference proteome</keyword>
<sequence length="23" mass="2555">MGTKCLSAEKLLSCKRILNLDCD</sequence>
<dbReference type="Proteomes" id="UP001152484">
    <property type="component" value="Unassembled WGS sequence"/>
</dbReference>